<comment type="caution">
    <text evidence="1">The sequence shown here is derived from an EMBL/GenBank/DDBJ whole genome shotgun (WGS) entry which is preliminary data.</text>
</comment>
<protein>
    <submittedName>
        <fullName evidence="1">Uncharacterized protein</fullName>
    </submittedName>
</protein>
<evidence type="ECO:0000313" key="1">
    <source>
        <dbReference type="EMBL" id="KAI3753278.1"/>
    </source>
</evidence>
<gene>
    <name evidence="1" type="ORF">L2E82_25327</name>
</gene>
<sequence>MTNIQTKTIGGGGAGCREVTEAEDGGCCSMVLVAGEDVNDGSRKEGGSGSGESLGCSSFALKSFIEFQPTFLLLPSNSSAPLYHVSGTCAANFLPTDHHRPLLPLHATIPCPPNHRHLDHTT</sequence>
<dbReference type="Proteomes" id="UP001055811">
    <property type="component" value="Linkage Group LG04"/>
</dbReference>
<reference evidence="2" key="1">
    <citation type="journal article" date="2022" name="Mol. Ecol. Resour.">
        <title>The genomes of chicory, endive, great burdock and yacon provide insights into Asteraceae palaeo-polyploidization history and plant inulin production.</title>
        <authorList>
            <person name="Fan W."/>
            <person name="Wang S."/>
            <person name="Wang H."/>
            <person name="Wang A."/>
            <person name="Jiang F."/>
            <person name="Liu H."/>
            <person name="Zhao H."/>
            <person name="Xu D."/>
            <person name="Zhang Y."/>
        </authorList>
    </citation>
    <scope>NUCLEOTIDE SEQUENCE [LARGE SCALE GENOMIC DNA]</scope>
    <source>
        <strain evidence="2">cv. Punajuju</strain>
    </source>
</reference>
<keyword evidence="2" id="KW-1185">Reference proteome</keyword>
<organism evidence="1 2">
    <name type="scientific">Cichorium intybus</name>
    <name type="common">Chicory</name>
    <dbReference type="NCBI Taxonomy" id="13427"/>
    <lineage>
        <taxon>Eukaryota</taxon>
        <taxon>Viridiplantae</taxon>
        <taxon>Streptophyta</taxon>
        <taxon>Embryophyta</taxon>
        <taxon>Tracheophyta</taxon>
        <taxon>Spermatophyta</taxon>
        <taxon>Magnoliopsida</taxon>
        <taxon>eudicotyledons</taxon>
        <taxon>Gunneridae</taxon>
        <taxon>Pentapetalae</taxon>
        <taxon>asterids</taxon>
        <taxon>campanulids</taxon>
        <taxon>Asterales</taxon>
        <taxon>Asteraceae</taxon>
        <taxon>Cichorioideae</taxon>
        <taxon>Cichorieae</taxon>
        <taxon>Cichoriinae</taxon>
        <taxon>Cichorium</taxon>
    </lineage>
</organism>
<name>A0ACB9E2R3_CICIN</name>
<accession>A0ACB9E2R3</accession>
<evidence type="ECO:0000313" key="2">
    <source>
        <dbReference type="Proteomes" id="UP001055811"/>
    </source>
</evidence>
<proteinExistence type="predicted"/>
<dbReference type="EMBL" id="CM042012">
    <property type="protein sequence ID" value="KAI3753278.1"/>
    <property type="molecule type" value="Genomic_DNA"/>
</dbReference>
<reference evidence="1 2" key="2">
    <citation type="journal article" date="2022" name="Mol. Ecol. Resour.">
        <title>The genomes of chicory, endive, great burdock and yacon provide insights into Asteraceae paleo-polyploidization history and plant inulin production.</title>
        <authorList>
            <person name="Fan W."/>
            <person name="Wang S."/>
            <person name="Wang H."/>
            <person name="Wang A."/>
            <person name="Jiang F."/>
            <person name="Liu H."/>
            <person name="Zhao H."/>
            <person name="Xu D."/>
            <person name="Zhang Y."/>
        </authorList>
    </citation>
    <scope>NUCLEOTIDE SEQUENCE [LARGE SCALE GENOMIC DNA]</scope>
    <source>
        <strain evidence="2">cv. Punajuju</strain>
        <tissue evidence="1">Leaves</tissue>
    </source>
</reference>